<dbReference type="EMBL" id="PIQO01000005">
    <property type="protein sequence ID" value="PKR85263.1"/>
    <property type="molecule type" value="Genomic_DNA"/>
</dbReference>
<sequence>MKYIILLILVGFGIWLFKKKQKKSFIKNIVLPAKLGFNRELPLEKQVSRLDNALDTYFEERIQQRYMEEHKKVSPEEYNLLFFELKRFFIMCSLLKNVPMFSERVDDIWHEMLMFTKEYEQFSKRFYGQFLHHTPAEVKVPEPHNRAFFDLMYSQLFVFTPYTPMTWGAFFRNPLDPEQMEEILSSSPGELKQKYFREDADNKMVQALIHQLQSTIKESLNKKSFKIETHHYKNITKHSSLLMGAMIFYSMKHPEEYAKYMIPAHVSAASNCVSSGCSSCSSHHSSCGSSCSSCSSCGSS</sequence>
<evidence type="ECO:0000313" key="1">
    <source>
        <dbReference type="EMBL" id="PKR85263.1"/>
    </source>
</evidence>
<organism evidence="1 2">
    <name type="scientific">Heyndrickxia camelliae</name>
    <dbReference type="NCBI Taxonomy" id="1707093"/>
    <lineage>
        <taxon>Bacteria</taxon>
        <taxon>Bacillati</taxon>
        <taxon>Bacillota</taxon>
        <taxon>Bacilli</taxon>
        <taxon>Bacillales</taxon>
        <taxon>Bacillaceae</taxon>
        <taxon>Heyndrickxia</taxon>
    </lineage>
</organism>
<evidence type="ECO:0000313" key="2">
    <source>
        <dbReference type="Proteomes" id="UP000233440"/>
    </source>
</evidence>
<proteinExistence type="predicted"/>
<dbReference type="Proteomes" id="UP000233440">
    <property type="component" value="Unassembled WGS sequence"/>
</dbReference>
<dbReference type="RefSeq" id="WP_101353819.1">
    <property type="nucleotide sequence ID" value="NZ_PIQO01000005.1"/>
</dbReference>
<comment type="caution">
    <text evidence="1">The sequence shown here is derived from an EMBL/GenBank/DDBJ whole genome shotgun (WGS) entry which is preliminary data.</text>
</comment>
<dbReference type="AlphaFoldDB" id="A0A2N3LL50"/>
<reference evidence="1 2" key="1">
    <citation type="submission" date="2017-11" db="EMBL/GenBank/DDBJ databases">
        <title>Bacillus camelliae sp. nov., isolated from pu'er tea.</title>
        <authorList>
            <person name="Niu L."/>
        </authorList>
    </citation>
    <scope>NUCLEOTIDE SEQUENCE [LARGE SCALE GENOMIC DNA]</scope>
    <source>
        <strain evidence="1 2">7578-1</strain>
    </source>
</reference>
<protein>
    <submittedName>
        <fullName evidence="1">Uncharacterized protein</fullName>
    </submittedName>
</protein>
<name>A0A2N3LL50_9BACI</name>
<gene>
    <name evidence="1" type="ORF">CWO92_08685</name>
</gene>
<dbReference type="OrthoDB" id="71172at2"/>
<accession>A0A2N3LL50</accession>
<keyword evidence="2" id="KW-1185">Reference proteome</keyword>